<dbReference type="EMBL" id="JAQNDN010000022">
    <property type="protein sequence ID" value="MDC0673444.1"/>
    <property type="molecule type" value="Genomic_DNA"/>
</dbReference>
<protein>
    <recommendedName>
        <fullName evidence="5">PEGA domain-containing protein</fullName>
    </recommendedName>
</protein>
<evidence type="ECO:0000256" key="1">
    <source>
        <dbReference type="SAM" id="Phobius"/>
    </source>
</evidence>
<dbReference type="RefSeq" id="WP_272006478.1">
    <property type="nucleotide sequence ID" value="NZ_JAQNDN010000022.1"/>
</dbReference>
<organism evidence="3 4">
    <name type="scientific">Nannocystis radixulma</name>
    <dbReference type="NCBI Taxonomy" id="2995305"/>
    <lineage>
        <taxon>Bacteria</taxon>
        <taxon>Pseudomonadati</taxon>
        <taxon>Myxococcota</taxon>
        <taxon>Polyangia</taxon>
        <taxon>Nannocystales</taxon>
        <taxon>Nannocystaceae</taxon>
        <taxon>Nannocystis</taxon>
    </lineage>
</organism>
<evidence type="ECO:0000313" key="4">
    <source>
        <dbReference type="Proteomes" id="UP001217838"/>
    </source>
</evidence>
<feature type="transmembrane region" description="Helical" evidence="1">
    <location>
        <begin position="273"/>
        <end position="293"/>
    </location>
</feature>
<sequence length="402" mass="42921">MRAAPACIVSLALVLSSAPVTARPDRTSPARQAEKLYEARKFTEAAAAFEALGESQVKYLYFAGLAYEALGHDARAILHWEAVAGAEQVEERLRDRARSRIERAKRRTTTLRVTVSPMSAATGTSARLVFRGSGERAPLVVPVERLADGVQLESGTWEVQLESASADHDDAAETVELRIEDAEKSVDMVLPAREPVVVMDPWPPPTPVREPVASLRPRREPPLRPLALGAGIAGGVLAVGGGLALGFSRPAAHACADSKGCTPHAVRVPLDGIMLGSLALGTSAGFIVTSLTANARRGELRRRAWLVEVALGGALAAAGAGVATWWWFARQEPRLDADKFEPVDLRGYETEIYPAMLLLGTGAALVVGSLAGIGLERRRGKTSKGYASKARIRSLAPFQLEF</sequence>
<proteinExistence type="predicted"/>
<accession>A0ABT5BH24</accession>
<feature type="transmembrane region" description="Helical" evidence="1">
    <location>
        <begin position="352"/>
        <end position="375"/>
    </location>
</feature>
<reference evidence="3 4" key="1">
    <citation type="submission" date="2022-11" db="EMBL/GenBank/DDBJ databases">
        <title>Minimal conservation of predation-associated metabolite biosynthetic gene clusters underscores biosynthetic potential of Myxococcota including descriptions for ten novel species: Archangium lansinium sp. nov., Myxococcus landrumus sp. nov., Nannocystis bai.</title>
        <authorList>
            <person name="Ahearne A."/>
            <person name="Stevens C."/>
            <person name="Dowd S."/>
        </authorList>
    </citation>
    <scope>NUCLEOTIDE SEQUENCE [LARGE SCALE GENOMIC DNA]</scope>
    <source>
        <strain evidence="3 4">NCELM</strain>
    </source>
</reference>
<evidence type="ECO:0000256" key="2">
    <source>
        <dbReference type="SAM" id="SignalP"/>
    </source>
</evidence>
<keyword evidence="4" id="KW-1185">Reference proteome</keyword>
<name>A0ABT5BH24_9BACT</name>
<evidence type="ECO:0000313" key="3">
    <source>
        <dbReference type="EMBL" id="MDC0673444.1"/>
    </source>
</evidence>
<feature type="transmembrane region" description="Helical" evidence="1">
    <location>
        <begin position="305"/>
        <end position="328"/>
    </location>
</feature>
<comment type="caution">
    <text evidence="3">The sequence shown here is derived from an EMBL/GenBank/DDBJ whole genome shotgun (WGS) entry which is preliminary data.</text>
</comment>
<dbReference type="Proteomes" id="UP001217838">
    <property type="component" value="Unassembled WGS sequence"/>
</dbReference>
<keyword evidence="2" id="KW-0732">Signal</keyword>
<feature type="signal peptide" evidence="2">
    <location>
        <begin position="1"/>
        <end position="22"/>
    </location>
</feature>
<evidence type="ECO:0008006" key="5">
    <source>
        <dbReference type="Google" id="ProtNLM"/>
    </source>
</evidence>
<keyword evidence="1" id="KW-1133">Transmembrane helix</keyword>
<keyword evidence="1" id="KW-0472">Membrane</keyword>
<keyword evidence="1" id="KW-0812">Transmembrane</keyword>
<feature type="chain" id="PRO_5046232927" description="PEGA domain-containing protein" evidence="2">
    <location>
        <begin position="23"/>
        <end position="402"/>
    </location>
</feature>
<gene>
    <name evidence="3" type="ORF">POL58_37210</name>
</gene>